<evidence type="ECO:0000256" key="8">
    <source>
        <dbReference type="ARBA" id="ARBA00022989"/>
    </source>
</evidence>
<evidence type="ECO:0000256" key="7">
    <source>
        <dbReference type="ARBA" id="ARBA00022840"/>
    </source>
</evidence>
<evidence type="ECO:0000313" key="15">
    <source>
        <dbReference type="Proteomes" id="UP001152320"/>
    </source>
</evidence>
<dbReference type="GO" id="GO:0140359">
    <property type="term" value="F:ABC-type transporter activity"/>
    <property type="evidence" value="ECO:0007669"/>
    <property type="project" value="InterPro"/>
</dbReference>
<evidence type="ECO:0000256" key="3">
    <source>
        <dbReference type="ARBA" id="ARBA00022448"/>
    </source>
</evidence>
<feature type="compositionally biased region" description="Basic and acidic residues" evidence="10">
    <location>
        <begin position="1"/>
        <end position="29"/>
    </location>
</feature>
<dbReference type="PANTHER" id="PTHR24222">
    <property type="entry name" value="ABC TRANSPORTER B FAMILY"/>
    <property type="match status" value="1"/>
</dbReference>
<proteinExistence type="inferred from homology"/>
<dbReference type="FunFam" id="1.20.1560.10:FF:000018">
    <property type="entry name" value="ATP-binding cassette subfamily B member 11"/>
    <property type="match status" value="1"/>
</dbReference>
<evidence type="ECO:0000256" key="2">
    <source>
        <dbReference type="ARBA" id="ARBA00007577"/>
    </source>
</evidence>
<evidence type="ECO:0000256" key="11">
    <source>
        <dbReference type="SAM" id="Phobius"/>
    </source>
</evidence>
<feature type="transmembrane region" description="Helical" evidence="11">
    <location>
        <begin position="101"/>
        <end position="125"/>
    </location>
</feature>
<comment type="subcellular location">
    <subcellularLocation>
        <location evidence="1">Membrane</location>
        <topology evidence="1">Multi-pass membrane protein</topology>
    </subcellularLocation>
</comment>
<dbReference type="InterPro" id="IPR003439">
    <property type="entry name" value="ABC_transporter-like_ATP-bd"/>
</dbReference>
<evidence type="ECO:0000256" key="1">
    <source>
        <dbReference type="ARBA" id="ARBA00004141"/>
    </source>
</evidence>
<dbReference type="GO" id="GO:0016887">
    <property type="term" value="F:ATP hydrolysis activity"/>
    <property type="evidence" value="ECO:0007669"/>
    <property type="project" value="InterPro"/>
</dbReference>
<dbReference type="Proteomes" id="UP001152320">
    <property type="component" value="Chromosome 18"/>
</dbReference>
<feature type="compositionally biased region" description="Acidic residues" evidence="10">
    <location>
        <begin position="703"/>
        <end position="719"/>
    </location>
</feature>
<evidence type="ECO:0000256" key="6">
    <source>
        <dbReference type="ARBA" id="ARBA00022741"/>
    </source>
</evidence>
<name>A0A9Q0YMN2_HOLLE</name>
<dbReference type="PROSITE" id="PS50929">
    <property type="entry name" value="ABC_TM1F"/>
    <property type="match status" value="1"/>
</dbReference>
<feature type="compositionally biased region" description="Basic and acidic residues" evidence="10">
    <location>
        <begin position="720"/>
        <end position="729"/>
    </location>
</feature>
<dbReference type="PROSITE" id="PS50893">
    <property type="entry name" value="ABC_TRANSPORTER_2"/>
    <property type="match status" value="1"/>
</dbReference>
<keyword evidence="7" id="KW-0067">ATP-binding</keyword>
<evidence type="ECO:0000256" key="5">
    <source>
        <dbReference type="ARBA" id="ARBA00022737"/>
    </source>
</evidence>
<dbReference type="PANTHER" id="PTHR24222:SF76">
    <property type="entry name" value="MYCOBACTIN IMPORT ATP-BINDING_PERMEASE PROTEIN IRTB"/>
    <property type="match status" value="1"/>
</dbReference>
<dbReference type="AlphaFoldDB" id="A0A9Q0YMN2"/>
<dbReference type="InterPro" id="IPR003593">
    <property type="entry name" value="AAA+_ATPase"/>
</dbReference>
<dbReference type="Gene3D" id="3.40.50.300">
    <property type="entry name" value="P-loop containing nucleotide triphosphate hydrolases"/>
    <property type="match status" value="1"/>
</dbReference>
<feature type="region of interest" description="Disordered" evidence="10">
    <location>
        <begin position="695"/>
        <end position="773"/>
    </location>
</feature>
<comment type="similarity">
    <text evidence="2">Belongs to the ABC transporter superfamily. ABCB family. Multidrug resistance exporter (TC 3.A.1.201) subfamily.</text>
</comment>
<feature type="transmembrane region" description="Helical" evidence="11">
    <location>
        <begin position="277"/>
        <end position="300"/>
    </location>
</feature>
<reference evidence="14" key="1">
    <citation type="submission" date="2021-10" db="EMBL/GenBank/DDBJ databases">
        <title>Tropical sea cucumber genome reveals ecological adaptation and Cuvierian tubules defense mechanism.</title>
        <authorList>
            <person name="Chen T."/>
        </authorList>
    </citation>
    <scope>NUCLEOTIDE SEQUENCE</scope>
    <source>
        <strain evidence="14">Nanhai2018</strain>
        <tissue evidence="14">Muscle</tissue>
    </source>
</reference>
<keyword evidence="8 11" id="KW-1133">Transmembrane helix</keyword>
<keyword evidence="5" id="KW-0677">Repeat</keyword>
<evidence type="ECO:0000256" key="9">
    <source>
        <dbReference type="ARBA" id="ARBA00023136"/>
    </source>
</evidence>
<dbReference type="InterPro" id="IPR017871">
    <property type="entry name" value="ABC_transporter-like_CS"/>
</dbReference>
<protein>
    <submittedName>
        <fullName evidence="14">Multidrug resistance protein 1A</fullName>
    </submittedName>
</protein>
<keyword evidence="4 11" id="KW-0812">Transmembrane</keyword>
<dbReference type="CDD" id="cd18577">
    <property type="entry name" value="ABC_6TM_Pgp_ABCB1_D1_like"/>
    <property type="match status" value="1"/>
</dbReference>
<dbReference type="GO" id="GO:0005524">
    <property type="term" value="F:ATP binding"/>
    <property type="evidence" value="ECO:0007669"/>
    <property type="project" value="UniProtKB-KW"/>
</dbReference>
<feature type="transmembrane region" description="Helical" evidence="11">
    <location>
        <begin position="181"/>
        <end position="203"/>
    </location>
</feature>
<dbReference type="SUPFAM" id="SSF90123">
    <property type="entry name" value="ABC transporter transmembrane region"/>
    <property type="match status" value="1"/>
</dbReference>
<feature type="domain" description="ABC transporter" evidence="12">
    <location>
        <begin position="457"/>
        <end position="694"/>
    </location>
</feature>
<feature type="compositionally biased region" description="Basic and acidic residues" evidence="10">
    <location>
        <begin position="61"/>
        <end position="79"/>
    </location>
</feature>
<evidence type="ECO:0000259" key="13">
    <source>
        <dbReference type="PROSITE" id="PS50929"/>
    </source>
</evidence>
<gene>
    <name evidence="14" type="ORF">HOLleu_35391</name>
</gene>
<keyword evidence="9 11" id="KW-0472">Membrane</keyword>
<dbReference type="GO" id="GO:0005886">
    <property type="term" value="C:plasma membrane"/>
    <property type="evidence" value="ECO:0007669"/>
    <property type="project" value="TreeGrafter"/>
</dbReference>
<evidence type="ECO:0000313" key="14">
    <source>
        <dbReference type="EMBL" id="KAJ8025239.1"/>
    </source>
</evidence>
<dbReference type="FunFam" id="3.40.50.300:FF:000205">
    <property type="entry name" value="ABC transporter B family member 4"/>
    <property type="match status" value="1"/>
</dbReference>
<dbReference type="InterPro" id="IPR036640">
    <property type="entry name" value="ABC1_TM_sf"/>
</dbReference>
<keyword evidence="15" id="KW-1185">Reference proteome</keyword>
<keyword evidence="6" id="KW-0547">Nucleotide-binding</keyword>
<dbReference type="PROSITE" id="PS00211">
    <property type="entry name" value="ABC_TRANSPORTER_1"/>
    <property type="match status" value="1"/>
</dbReference>
<keyword evidence="3" id="KW-0813">Transport</keyword>
<evidence type="ECO:0000259" key="12">
    <source>
        <dbReference type="PROSITE" id="PS50893"/>
    </source>
</evidence>
<feature type="domain" description="ABC transmembrane type-1" evidence="13">
    <location>
        <begin position="105"/>
        <end position="422"/>
    </location>
</feature>
<dbReference type="InterPro" id="IPR027417">
    <property type="entry name" value="P-loop_NTPase"/>
</dbReference>
<dbReference type="Pfam" id="PF00005">
    <property type="entry name" value="ABC_tran"/>
    <property type="match status" value="1"/>
</dbReference>
<dbReference type="InterPro" id="IPR039421">
    <property type="entry name" value="Type_1_exporter"/>
</dbReference>
<dbReference type="SMART" id="SM00382">
    <property type="entry name" value="AAA"/>
    <property type="match status" value="1"/>
</dbReference>
<dbReference type="Gene3D" id="1.20.1560.10">
    <property type="entry name" value="ABC transporter type 1, transmembrane domain"/>
    <property type="match status" value="1"/>
</dbReference>
<dbReference type="Pfam" id="PF00664">
    <property type="entry name" value="ABC_membrane"/>
    <property type="match status" value="1"/>
</dbReference>
<dbReference type="EMBL" id="JAIZAY010000018">
    <property type="protein sequence ID" value="KAJ8025239.1"/>
    <property type="molecule type" value="Genomic_DNA"/>
</dbReference>
<feature type="compositionally biased region" description="Low complexity" evidence="10">
    <location>
        <begin position="49"/>
        <end position="60"/>
    </location>
</feature>
<dbReference type="SUPFAM" id="SSF52540">
    <property type="entry name" value="P-loop containing nucleoside triphosphate hydrolases"/>
    <property type="match status" value="1"/>
</dbReference>
<feature type="transmembrane region" description="Helical" evidence="11">
    <location>
        <begin position="362"/>
        <end position="385"/>
    </location>
</feature>
<feature type="transmembrane region" description="Helical" evidence="11">
    <location>
        <begin position="391"/>
        <end position="411"/>
    </location>
</feature>
<comment type="caution">
    <text evidence="14">The sequence shown here is derived from an EMBL/GenBank/DDBJ whole genome shotgun (WGS) entry which is preliminary data.</text>
</comment>
<dbReference type="CDD" id="cd03249">
    <property type="entry name" value="ABC_MTABC3_MDL1_MDL2"/>
    <property type="match status" value="1"/>
</dbReference>
<dbReference type="InterPro" id="IPR011527">
    <property type="entry name" value="ABC1_TM_dom"/>
</dbReference>
<evidence type="ECO:0000256" key="4">
    <source>
        <dbReference type="ARBA" id="ARBA00022692"/>
    </source>
</evidence>
<dbReference type="OrthoDB" id="6500128at2759"/>
<feature type="region of interest" description="Disordered" evidence="10">
    <location>
        <begin position="1"/>
        <end position="83"/>
    </location>
</feature>
<organism evidence="14 15">
    <name type="scientific">Holothuria leucospilota</name>
    <name type="common">Black long sea cucumber</name>
    <name type="synonym">Mertensiothuria leucospilota</name>
    <dbReference type="NCBI Taxonomy" id="206669"/>
    <lineage>
        <taxon>Eukaryota</taxon>
        <taxon>Metazoa</taxon>
        <taxon>Echinodermata</taxon>
        <taxon>Eleutherozoa</taxon>
        <taxon>Echinozoa</taxon>
        <taxon>Holothuroidea</taxon>
        <taxon>Aspidochirotacea</taxon>
        <taxon>Aspidochirotida</taxon>
        <taxon>Holothuriidae</taxon>
        <taxon>Holothuria</taxon>
    </lineage>
</organism>
<sequence length="773" mass="83526">MGKEDDNLEKKDGSEVEEKKDDYPEKDEKEDIVDPVVVQVLPASGGKGTAAANGAAATPTDAEKGGEKSDGDEKEKKEEEDKEVPPVGVISMFRFASTVDILLMLVGTLAALAHGSALPLVLVFFGDVVDAFIMTAQDPGNMTAQDPGNMTPQVPVISTDMPTASPFQLGLETINEFAVNYVYLGCGVLVVAFLQSACWSLAAEHQVRVIRVRFFRAILSQDITWFDERKGGELTTRISDDINKIRTGTGDKLGLAVQSMSTAIAGVIIGFSRSWRLALVVVAVSMGLVLPVFAISAVLVKKYTQGALDAYAKAGAVAEEVLSSIRTVTAFGGEAKELDRYSSFLGDAKKESIKKAAAESGALGGIFFVVYIAYAMAFWYGTILIINSQEFTAGGILITLFCVLFGSFSLAQAGPYFAEFSAARGAAAVIWEVIDQQPKIDCLSDKGAHPIELTGKITFEDVHFTYPTRKEAKVLQGFNLEVNVGQTVALVGSSGCGKSTTVALIQRYYDPDSGSVKLDDQDIRGLNVKWLRENIGVVSQEPILFGATIAENIRYGRMDVTEEEIHQAGKEANAHDFIMELPEQYNTLVGERGAQLSGGQKQRVAIARALVRNPKILLLDEATSALDSESEGVVQAALEKVVQAGRTTIVIAHRLSTIKNADMICAIQEGVVVEKGTHSELMDKPEGVYAQLVKQQQTKEVQEQEDEAKEEEEDEEEEKEAVTDNKMAEEGGPSTSKMKRGDSRHSGRKSPAKRLMSQMSVKSDTSEKGISLM</sequence>
<evidence type="ECO:0000256" key="10">
    <source>
        <dbReference type="SAM" id="MobiDB-lite"/>
    </source>
</evidence>
<accession>A0A9Q0YMN2</accession>